<evidence type="ECO:0000256" key="4">
    <source>
        <dbReference type="ARBA" id="ARBA00022670"/>
    </source>
</evidence>
<dbReference type="OrthoDB" id="3227768at2759"/>
<dbReference type="EC" id="3.4.24.-" evidence="13"/>
<dbReference type="EMBL" id="JACBAF010002306">
    <property type="protein sequence ID" value="KAF7156967.1"/>
    <property type="molecule type" value="Genomic_DNA"/>
</dbReference>
<proteinExistence type="inferred from homology"/>
<evidence type="ECO:0000256" key="14">
    <source>
        <dbReference type="SAM" id="MobiDB-lite"/>
    </source>
</evidence>
<dbReference type="PANTHER" id="PTHR33478:SF1">
    <property type="entry name" value="EXTRACELLULAR METALLOPROTEINASE MEP"/>
    <property type="match status" value="1"/>
</dbReference>
<evidence type="ECO:0000313" key="20">
    <source>
        <dbReference type="Proteomes" id="UP000662466"/>
    </source>
</evidence>
<dbReference type="Gene3D" id="3.10.170.10">
    <property type="match status" value="1"/>
</dbReference>
<feature type="active site" evidence="11">
    <location>
        <position position="429"/>
    </location>
</feature>
<organism evidence="18 20">
    <name type="scientific">Aspergillus hiratsukae</name>
    <dbReference type="NCBI Taxonomy" id="1194566"/>
    <lineage>
        <taxon>Eukaryota</taxon>
        <taxon>Fungi</taxon>
        <taxon>Dikarya</taxon>
        <taxon>Ascomycota</taxon>
        <taxon>Pezizomycotina</taxon>
        <taxon>Eurotiomycetes</taxon>
        <taxon>Eurotiomycetidae</taxon>
        <taxon>Eurotiales</taxon>
        <taxon>Aspergillaceae</taxon>
        <taxon>Aspergillus</taxon>
        <taxon>Aspergillus subgen. Fumigati</taxon>
    </lineage>
</organism>
<evidence type="ECO:0000256" key="13">
    <source>
        <dbReference type="RuleBase" id="RU364017"/>
    </source>
</evidence>
<dbReference type="GO" id="GO:0008270">
    <property type="term" value="F:zinc ion binding"/>
    <property type="evidence" value="ECO:0007669"/>
    <property type="project" value="InterPro"/>
</dbReference>
<feature type="region of interest" description="Disordered" evidence="14">
    <location>
        <begin position="841"/>
        <end position="863"/>
    </location>
</feature>
<evidence type="ECO:0000259" key="15">
    <source>
        <dbReference type="Pfam" id="PF07504"/>
    </source>
</evidence>
<dbReference type="InterPro" id="IPR001842">
    <property type="entry name" value="Peptidase_M36"/>
</dbReference>
<evidence type="ECO:0000259" key="16">
    <source>
        <dbReference type="Pfam" id="PF10342"/>
    </source>
</evidence>
<dbReference type="Proteomes" id="UP000662466">
    <property type="component" value="Unassembled WGS sequence"/>
</dbReference>
<dbReference type="InterPro" id="IPR027268">
    <property type="entry name" value="Peptidase_M4/M1_CTD_sf"/>
</dbReference>
<evidence type="ECO:0000313" key="18">
    <source>
        <dbReference type="EMBL" id="KAF7156967.1"/>
    </source>
</evidence>
<feature type="binding site" evidence="12">
    <location>
        <position position="432"/>
    </location>
    <ligand>
        <name>Zn(2+)</name>
        <dbReference type="ChEBI" id="CHEBI:29105"/>
        <note>catalytic</note>
    </ligand>
</feature>
<keyword evidence="4 13" id="KW-0645">Protease</keyword>
<dbReference type="InterPro" id="IPR011096">
    <property type="entry name" value="FTP_domain"/>
</dbReference>
<name>A0A8H6PME7_9EURO</name>
<feature type="domain" description="Yeast cell wall synthesis Kre9/Knh1-like N-terminal" evidence="16">
    <location>
        <begin position="661"/>
        <end position="752"/>
    </location>
</feature>
<dbReference type="GO" id="GO:0006508">
    <property type="term" value="P:proteolysis"/>
    <property type="evidence" value="ECO:0007669"/>
    <property type="project" value="UniProtKB-KW"/>
</dbReference>
<feature type="region of interest" description="Disordered" evidence="14">
    <location>
        <begin position="788"/>
        <end position="816"/>
    </location>
</feature>
<dbReference type="Gene3D" id="1.10.390.10">
    <property type="entry name" value="Neutral Protease Domain 2"/>
    <property type="match status" value="1"/>
</dbReference>
<keyword evidence="9 13" id="KW-0482">Metalloprotease</keyword>
<dbReference type="EMBL" id="JACBAD010002017">
    <property type="protein sequence ID" value="KAF7122491.1"/>
    <property type="molecule type" value="Genomic_DNA"/>
</dbReference>
<evidence type="ECO:0000256" key="9">
    <source>
        <dbReference type="ARBA" id="ARBA00023049"/>
    </source>
</evidence>
<evidence type="ECO:0000256" key="11">
    <source>
        <dbReference type="PIRSR" id="PIRSR601842-1"/>
    </source>
</evidence>
<protein>
    <recommendedName>
        <fullName evidence="13">Extracellular metalloproteinase</fullName>
        <ecNumber evidence="13">3.4.24.-</ecNumber>
    </recommendedName>
    <alternativeName>
        <fullName evidence="13">Fungalysin</fullName>
    </alternativeName>
</protein>
<feature type="compositionally biased region" description="Pro residues" evidence="14">
    <location>
        <begin position="842"/>
        <end position="854"/>
    </location>
</feature>
<evidence type="ECO:0000256" key="6">
    <source>
        <dbReference type="ARBA" id="ARBA00022729"/>
    </source>
</evidence>
<reference evidence="18" key="1">
    <citation type="submission" date="2020-06" db="EMBL/GenBank/DDBJ databases">
        <title>Draft genome sequences of strains closely related to Aspergillus parafelis and Aspergillus hiratsukae.</title>
        <authorList>
            <person name="Dos Santos R.A.C."/>
            <person name="Rivero-Menendez O."/>
            <person name="Steenwyk J.L."/>
            <person name="Mead M.E."/>
            <person name="Goldman G.H."/>
            <person name="Alastruey-Izquierdo A."/>
            <person name="Rokas A."/>
        </authorList>
    </citation>
    <scope>NUCLEOTIDE SEQUENCE</scope>
    <source>
        <strain evidence="17">CNM-CM5793</strain>
        <strain evidence="18">CNM-CM6106</strain>
    </source>
</reference>
<dbReference type="SUPFAM" id="SSF55486">
    <property type="entry name" value="Metalloproteases ('zincins'), catalytic domain"/>
    <property type="match status" value="1"/>
</dbReference>
<dbReference type="InterPro" id="IPR018466">
    <property type="entry name" value="Kre9/Knh1-like_N"/>
</dbReference>
<feature type="binding site" evidence="12">
    <location>
        <position position="428"/>
    </location>
    <ligand>
        <name>Zn(2+)</name>
        <dbReference type="ChEBI" id="CHEBI:29105"/>
        <note>catalytic</note>
    </ligand>
</feature>
<feature type="binding site" evidence="12">
    <location>
        <position position="458"/>
    </location>
    <ligand>
        <name>Zn(2+)</name>
        <dbReference type="ChEBI" id="CHEBI:29105"/>
        <note>catalytic</note>
    </ligand>
</feature>
<evidence type="ECO:0000256" key="3">
    <source>
        <dbReference type="ARBA" id="ARBA00022525"/>
    </source>
</evidence>
<keyword evidence="10 13" id="KW-0865">Zymogen</keyword>
<dbReference type="Pfam" id="PF10342">
    <property type="entry name" value="Kre9_KNH"/>
    <property type="match status" value="1"/>
</dbReference>
<dbReference type="PRINTS" id="PR00999">
    <property type="entry name" value="FUNGALYSIN"/>
</dbReference>
<comment type="caution">
    <text evidence="18">The sequence shown here is derived from an EMBL/GenBank/DDBJ whole genome shotgun (WGS) entry which is preliminary data.</text>
</comment>
<evidence type="ECO:0000256" key="8">
    <source>
        <dbReference type="ARBA" id="ARBA00022833"/>
    </source>
</evidence>
<dbReference type="Pfam" id="PF02128">
    <property type="entry name" value="Peptidase_M36"/>
    <property type="match status" value="1"/>
</dbReference>
<evidence type="ECO:0000256" key="10">
    <source>
        <dbReference type="ARBA" id="ARBA00023145"/>
    </source>
</evidence>
<evidence type="ECO:0000256" key="12">
    <source>
        <dbReference type="PIRSR" id="PIRSR601842-2"/>
    </source>
</evidence>
<dbReference type="GO" id="GO:0005576">
    <property type="term" value="C:extracellular region"/>
    <property type="evidence" value="ECO:0007669"/>
    <property type="project" value="UniProtKB-SubCell"/>
</dbReference>
<feature type="chain" id="PRO_5035334168" description="Extracellular metalloproteinase" evidence="13">
    <location>
        <begin position="19"/>
        <end position="882"/>
    </location>
</feature>
<dbReference type="AlphaFoldDB" id="A0A8H6PME7"/>
<gene>
    <name evidence="17" type="ORF">CNMCM5793_000516</name>
    <name evidence="18" type="ORF">CNMCM6106_001746</name>
</gene>
<comment type="subcellular location">
    <subcellularLocation>
        <location evidence="1 13">Secreted</location>
    </subcellularLocation>
</comment>
<evidence type="ECO:0000256" key="2">
    <source>
        <dbReference type="ARBA" id="ARBA00006006"/>
    </source>
</evidence>
<keyword evidence="6 13" id="KW-0732">Signal</keyword>
<evidence type="ECO:0000256" key="7">
    <source>
        <dbReference type="ARBA" id="ARBA00022801"/>
    </source>
</evidence>
<keyword evidence="3 13" id="KW-0964">Secreted</keyword>
<dbReference type="Proteomes" id="UP000630445">
    <property type="component" value="Unassembled WGS sequence"/>
</dbReference>
<evidence type="ECO:0000256" key="5">
    <source>
        <dbReference type="ARBA" id="ARBA00022723"/>
    </source>
</evidence>
<accession>A0A8H6PME7</accession>
<dbReference type="Pfam" id="PF07504">
    <property type="entry name" value="FTP"/>
    <property type="match status" value="1"/>
</dbReference>
<keyword evidence="8 12" id="KW-0862">Zinc</keyword>
<dbReference type="CDD" id="cd09596">
    <property type="entry name" value="M36"/>
    <property type="match status" value="1"/>
</dbReference>
<feature type="compositionally biased region" description="Low complexity" evidence="14">
    <location>
        <begin position="788"/>
        <end position="813"/>
    </location>
</feature>
<keyword evidence="19" id="KW-1185">Reference proteome</keyword>
<dbReference type="GO" id="GO:0004222">
    <property type="term" value="F:metalloendopeptidase activity"/>
    <property type="evidence" value="ECO:0007669"/>
    <property type="project" value="InterPro"/>
</dbReference>
<evidence type="ECO:0000313" key="17">
    <source>
        <dbReference type="EMBL" id="KAF7122491.1"/>
    </source>
</evidence>
<evidence type="ECO:0000256" key="1">
    <source>
        <dbReference type="ARBA" id="ARBA00004613"/>
    </source>
</evidence>
<keyword evidence="7 13" id="KW-0378">Hydrolase</keyword>
<feature type="binding site" evidence="12">
    <location>
        <position position="244"/>
    </location>
    <ligand>
        <name>Zn(2+)</name>
        <dbReference type="ChEBI" id="CHEBI:29105"/>
        <note>catalytic</note>
    </ligand>
</feature>
<sequence>MRGLLLAGALALPASVFAHPAQSQGLYRRTVDLNAFRLKSLAKYVNATETVIDAPDSFAPFAQQSYVEAATQHVKMTVADATFRLVDDHYVGDNGVAHVHFRQTANGLDIDNADFNVNVGKDGKVFSYGNSFYTGKVPSSGPLTKRDFSDPVTALKGTTNTLQLPISVDGASSESTEEKESYVFKGVSGTVSDPKAKLVYFVKGDGKLALAWRVETDIDSNWLLTYIDAKSGEEIHGVVDYVAEADYQVYAWGINDPTEGSRTIVSDPWDSAASEFTWISDGSTKYTTSRGNNGIAQSNPSGGTSYLNNYRPSSSSLSFRYPYSTSMSPPSSYVDASIIQLFYTANTYHDLLHTLGFNEKAGNFEYNTNGQGGRGNDYVILNAQDGSGTNNANFATPPDGQPGRMRMYVWDASTPYRDGSFEAGIVIHEYTHGLSNRLTGGPANSNCLNALESGGMGEGWSDFMATAIRLKPGDTRSKDYTMGEWASNRAGGIRAYPYSTSLSTNPLTYTSVNSLDKVHAIGTVWASMLYEVMWNLIDKYGKNDAPKPTIRDGVPTDGKYLSMKLVMDGMALQPCNPNFVQARDAILDADTALTGGANQCEIWKGFAKRGLGDGARYSRNNRILKPASANQIKEYEINMMRSVIPLIVSLGSLAAALNITTPAANETYAAGSTLNVKWTSVDTDPTNISLYLWNFVSWPPSYVPLAYDVPTADLSHEVQIPCDNNPEWGYQISAINGTNVYIIYSQSAKFTISESDSVCEPEPEPTPSTCPTAVSTVYVTVSPTGSSSRLFHPSSSSHVSPTPSPSTTTTPTSKYVKPGTVPKTIGWCSDYSHPVTLDKVPTPTPSPMVTPAPEGPGASGPRVKTITTTVTVEACPVEDDMW</sequence>
<comment type="cofactor">
    <cofactor evidence="12">
        <name>Zn(2+)</name>
        <dbReference type="ChEBI" id="CHEBI:29105"/>
    </cofactor>
    <text evidence="12">Binds 1 zinc ion per subunit.</text>
</comment>
<keyword evidence="5 12" id="KW-0479">Metal-binding</keyword>
<dbReference type="PANTHER" id="PTHR33478">
    <property type="entry name" value="EXTRACELLULAR METALLOPROTEINASE MEP"/>
    <property type="match status" value="1"/>
</dbReference>
<comment type="similarity">
    <text evidence="2 13">Belongs to the peptidase M36 family.</text>
</comment>
<feature type="signal peptide" evidence="13">
    <location>
        <begin position="1"/>
        <end position="18"/>
    </location>
</feature>
<feature type="domain" description="FTP" evidence="15">
    <location>
        <begin position="81"/>
        <end position="132"/>
    </location>
</feature>
<evidence type="ECO:0000313" key="19">
    <source>
        <dbReference type="Proteomes" id="UP000630445"/>
    </source>
</evidence>
<dbReference type="InterPro" id="IPR050371">
    <property type="entry name" value="Fungal_virulence_M36"/>
</dbReference>